<dbReference type="EMBL" id="JBHUOQ010000001">
    <property type="protein sequence ID" value="MFD2828906.1"/>
    <property type="molecule type" value="Genomic_DNA"/>
</dbReference>
<reference evidence="2" key="1">
    <citation type="journal article" date="2019" name="Int. J. Syst. Evol. Microbiol.">
        <title>The Global Catalogue of Microorganisms (GCM) 10K type strain sequencing project: providing services to taxonomists for standard genome sequencing and annotation.</title>
        <authorList>
            <consortium name="The Broad Institute Genomics Platform"/>
            <consortium name="The Broad Institute Genome Sequencing Center for Infectious Disease"/>
            <person name="Wu L."/>
            <person name="Ma J."/>
        </authorList>
    </citation>
    <scope>NUCLEOTIDE SEQUENCE [LARGE SCALE GENOMIC DNA]</scope>
    <source>
        <strain evidence="2">KCTC 33575</strain>
    </source>
</reference>
<organism evidence="1 2">
    <name type="scientific">Corticicoccus populi</name>
    <dbReference type="NCBI Taxonomy" id="1812821"/>
    <lineage>
        <taxon>Bacteria</taxon>
        <taxon>Bacillati</taxon>
        <taxon>Bacillota</taxon>
        <taxon>Bacilli</taxon>
        <taxon>Bacillales</taxon>
        <taxon>Staphylococcaceae</taxon>
        <taxon>Corticicoccus</taxon>
    </lineage>
</organism>
<proteinExistence type="predicted"/>
<protein>
    <recommendedName>
        <fullName evidence="3">IDEAL domain-containing protein</fullName>
    </recommendedName>
</protein>
<dbReference type="RefSeq" id="WP_377770424.1">
    <property type="nucleotide sequence ID" value="NZ_JBHUOQ010000001.1"/>
</dbReference>
<evidence type="ECO:0000313" key="1">
    <source>
        <dbReference type="EMBL" id="MFD2828906.1"/>
    </source>
</evidence>
<comment type="caution">
    <text evidence="1">The sequence shown here is derived from an EMBL/GenBank/DDBJ whole genome shotgun (WGS) entry which is preliminary data.</text>
</comment>
<evidence type="ECO:0008006" key="3">
    <source>
        <dbReference type="Google" id="ProtNLM"/>
    </source>
</evidence>
<accession>A0ABW5WQ49</accession>
<keyword evidence="2" id="KW-1185">Reference proteome</keyword>
<name>A0ABW5WQ49_9STAP</name>
<dbReference type="InterPro" id="IPR027393">
    <property type="entry name" value="Virus_scaffolding_prot_C"/>
</dbReference>
<sequence>MSKKQAYPVNQLKMFINTINDLSAELLLQEALTDFNKKLYKDKIEEALLERDEEKFNTYTSLLNEITENELVKYH</sequence>
<gene>
    <name evidence="1" type="ORF">ACFSX4_00355</name>
</gene>
<evidence type="ECO:0000313" key="2">
    <source>
        <dbReference type="Proteomes" id="UP001597519"/>
    </source>
</evidence>
<dbReference type="Gene3D" id="4.10.810.10">
    <property type="entry name" value="Virus Scaffolding Protein, Chain A"/>
    <property type="match status" value="1"/>
</dbReference>
<dbReference type="Proteomes" id="UP001597519">
    <property type="component" value="Unassembled WGS sequence"/>
</dbReference>